<dbReference type="EMBL" id="JYDP01002715">
    <property type="protein sequence ID" value="KRY96566.1"/>
    <property type="molecule type" value="Genomic_DNA"/>
</dbReference>
<gene>
    <name evidence="1" type="ORF">T11_17142</name>
</gene>
<dbReference type="Proteomes" id="UP000055024">
    <property type="component" value="Unassembled WGS sequence"/>
</dbReference>
<proteinExistence type="predicted"/>
<accession>A0A0V1GEA1</accession>
<comment type="caution">
    <text evidence="1">The sequence shown here is derived from an EMBL/GenBank/DDBJ whole genome shotgun (WGS) entry which is preliminary data.</text>
</comment>
<protein>
    <submittedName>
        <fullName evidence="1">Uncharacterized protein</fullName>
    </submittedName>
</protein>
<evidence type="ECO:0000313" key="1">
    <source>
        <dbReference type="EMBL" id="KRY96566.1"/>
    </source>
</evidence>
<name>A0A0V1GEA1_9BILA</name>
<feature type="non-terminal residue" evidence="1">
    <location>
        <position position="61"/>
    </location>
</feature>
<sequence>MFTSCLLIVRRKRCHIKKIVIAKFTMNHFQISTCCMKMKTTNREADFLCERKLSVVKRIVE</sequence>
<organism evidence="1 2">
    <name type="scientific">Trichinella zimbabwensis</name>
    <dbReference type="NCBI Taxonomy" id="268475"/>
    <lineage>
        <taxon>Eukaryota</taxon>
        <taxon>Metazoa</taxon>
        <taxon>Ecdysozoa</taxon>
        <taxon>Nematoda</taxon>
        <taxon>Enoplea</taxon>
        <taxon>Dorylaimia</taxon>
        <taxon>Trichinellida</taxon>
        <taxon>Trichinellidae</taxon>
        <taxon>Trichinella</taxon>
    </lineage>
</organism>
<evidence type="ECO:0000313" key="2">
    <source>
        <dbReference type="Proteomes" id="UP000055024"/>
    </source>
</evidence>
<dbReference type="AlphaFoldDB" id="A0A0V1GEA1"/>
<keyword evidence="2" id="KW-1185">Reference proteome</keyword>
<reference evidence="1 2" key="1">
    <citation type="submission" date="2015-01" db="EMBL/GenBank/DDBJ databases">
        <title>Evolution of Trichinella species and genotypes.</title>
        <authorList>
            <person name="Korhonen P.K."/>
            <person name="Edoardo P."/>
            <person name="Giuseppe L.R."/>
            <person name="Gasser R.B."/>
        </authorList>
    </citation>
    <scope>NUCLEOTIDE SEQUENCE [LARGE SCALE GENOMIC DNA]</scope>
    <source>
        <strain evidence="1">ISS1029</strain>
    </source>
</reference>